<sequence>MSIANQQQYLWEGGFENTDSHTLSFKVTLFFDDNTSESYFEESSFDLTEDELFKSNLLEEDGVIDIYIELEGVSV</sequence>
<dbReference type="Proteomes" id="UP000585050">
    <property type="component" value="Unassembled WGS sequence"/>
</dbReference>
<accession>A0A7X8XYT0</accession>
<comment type="caution">
    <text evidence="1">The sequence shown here is derived from an EMBL/GenBank/DDBJ whole genome shotgun (WGS) entry which is preliminary data.</text>
</comment>
<gene>
    <name evidence="1" type="ORF">HGP29_25155</name>
</gene>
<evidence type="ECO:0000313" key="1">
    <source>
        <dbReference type="EMBL" id="NLR94517.1"/>
    </source>
</evidence>
<dbReference type="AlphaFoldDB" id="A0A7X8XYT0"/>
<reference evidence="1 2" key="1">
    <citation type="submission" date="2020-04" db="EMBL/GenBank/DDBJ databases">
        <title>Flammeovirga sp. SR4, a novel species isolated from seawater.</title>
        <authorList>
            <person name="Wang X."/>
        </authorList>
    </citation>
    <scope>NUCLEOTIDE SEQUENCE [LARGE SCALE GENOMIC DNA]</scope>
    <source>
        <strain evidence="1 2">SR4</strain>
    </source>
</reference>
<keyword evidence="2" id="KW-1185">Reference proteome</keyword>
<evidence type="ECO:0000313" key="2">
    <source>
        <dbReference type="Proteomes" id="UP000585050"/>
    </source>
</evidence>
<organism evidence="1 2">
    <name type="scientific">Flammeovirga agarivorans</name>
    <dbReference type="NCBI Taxonomy" id="2726742"/>
    <lineage>
        <taxon>Bacteria</taxon>
        <taxon>Pseudomonadati</taxon>
        <taxon>Bacteroidota</taxon>
        <taxon>Cytophagia</taxon>
        <taxon>Cytophagales</taxon>
        <taxon>Flammeovirgaceae</taxon>
        <taxon>Flammeovirga</taxon>
    </lineage>
</organism>
<dbReference type="RefSeq" id="WP_168885222.1">
    <property type="nucleotide sequence ID" value="NZ_JABAIL010000012.1"/>
</dbReference>
<dbReference type="EMBL" id="JABAIL010000012">
    <property type="protein sequence ID" value="NLR94517.1"/>
    <property type="molecule type" value="Genomic_DNA"/>
</dbReference>
<name>A0A7X8XYT0_9BACT</name>
<protein>
    <submittedName>
        <fullName evidence="1">Uncharacterized protein</fullName>
    </submittedName>
</protein>
<proteinExistence type="predicted"/>